<dbReference type="PANTHER" id="PTHR24171">
    <property type="entry name" value="ANKYRIN REPEAT DOMAIN-CONTAINING PROTEIN 39-RELATED"/>
    <property type="match status" value="1"/>
</dbReference>
<keyword evidence="2" id="KW-0040">ANK repeat</keyword>
<protein>
    <submittedName>
        <fullName evidence="4">Uncharacterized protein</fullName>
    </submittedName>
</protein>
<feature type="region of interest" description="Disordered" evidence="3">
    <location>
        <begin position="62"/>
        <end position="86"/>
    </location>
</feature>
<dbReference type="SUPFAM" id="SSF48403">
    <property type="entry name" value="Ankyrin repeat"/>
    <property type="match status" value="3"/>
</dbReference>
<dbReference type="EMBL" id="UINC01014169">
    <property type="protein sequence ID" value="SVA60656.1"/>
    <property type="molecule type" value="Genomic_DNA"/>
</dbReference>
<dbReference type="PROSITE" id="PS50297">
    <property type="entry name" value="ANK_REP_REGION"/>
    <property type="match status" value="8"/>
</dbReference>
<sequence length="863" mass="93468">MKNILLTTIAAVLLVGRGESATDTGKTDVQSTGEKQEAELATFLPGKRIYFRMPMPGDPGVPIEPAEPEPKLFSDEPDVEPGKKPTPPEIVWQFEKDGTIAMGVFLDGEVEFFDDEEMSYKVNGLDVVGFEDGKEEGGMTFTTANPKKGDKVLMGEKGQEKVPVTITRIEEASSLSPVVKTLSQPPASTAKPEPVTEVPQSKQQAESVVDDANPEPTQTKIEAPKVSIHVATQKKNLEAIKQHLDAGTDINKKDKNGATALHRAARYRLLEIVEFLIENGANVAARDDRGETPLHHQTKAKKIIEVLISKGADVNARDKSGQSSLHEAAGGYNSHSIVKLFVDLGADVNLKDNSERTPLHEAAEVLSNSSTIELLIAQGAEINAKDKNGETPLDQVHKLRRRTEGLRKRIGKPLRPSEKVSYKKLADLFLKHGGKSGAEDSIVVAYATGNIETINRHLNAGVDANTKFEDDKTLLHEAASDGHKEIAELLISNGADVNAKSKRGDSPLHDAAQNGHKEIVELLIAKGANVNLGSYSTPLDKAKNKKEIFDLIRKHGGKTRGELKDEVDKLIGLIRDGNVEGVKNALDGVTNVNIKGKYGLTPLAQAVKESRKEIAELLIAKGADVNEMDTGERTILHQVLLQFSTFGKTPTSVHVEMIELLIANRANVNAISGYGTGQTPLGLLNKFKINGEFPEGTDSNVFKIEKLLRDKGGKTGEELSIHMAARKGDLEAVKRHLADGINVNAKDPHRRLVGKLLQSTPMHLAARFSHKEILELLIAKGGDVNAKDKDGDTPLHGTALRKDFAVLLIAKGANVNAKGKYGETPLHRAAKSFNPNSIFKEAVQLLIDKGANVNAKDDKGRTP</sequence>
<evidence type="ECO:0000313" key="4">
    <source>
        <dbReference type="EMBL" id="SVA60656.1"/>
    </source>
</evidence>
<feature type="non-terminal residue" evidence="4">
    <location>
        <position position="863"/>
    </location>
</feature>
<dbReference type="Pfam" id="PF12796">
    <property type="entry name" value="Ank_2"/>
    <property type="match status" value="5"/>
</dbReference>
<evidence type="ECO:0000256" key="2">
    <source>
        <dbReference type="ARBA" id="ARBA00023043"/>
    </source>
</evidence>
<dbReference type="Gene3D" id="1.25.40.20">
    <property type="entry name" value="Ankyrin repeat-containing domain"/>
    <property type="match status" value="7"/>
</dbReference>
<dbReference type="Pfam" id="PF00023">
    <property type="entry name" value="Ank"/>
    <property type="match status" value="1"/>
</dbReference>
<gene>
    <name evidence="4" type="ORF">METZ01_LOCUS113510</name>
</gene>
<proteinExistence type="predicted"/>
<dbReference type="InterPro" id="IPR002110">
    <property type="entry name" value="Ankyrin_rpt"/>
</dbReference>
<reference evidence="4" key="1">
    <citation type="submission" date="2018-05" db="EMBL/GenBank/DDBJ databases">
        <authorList>
            <person name="Lanie J.A."/>
            <person name="Ng W.-L."/>
            <person name="Kazmierczak K.M."/>
            <person name="Andrzejewski T.M."/>
            <person name="Davidsen T.M."/>
            <person name="Wayne K.J."/>
            <person name="Tettelin H."/>
            <person name="Glass J.I."/>
            <person name="Rusch D."/>
            <person name="Podicherti R."/>
            <person name="Tsui H.-C.T."/>
            <person name="Winkler M.E."/>
        </authorList>
    </citation>
    <scope>NUCLEOTIDE SEQUENCE</scope>
</reference>
<accession>A0A381X7C1</accession>
<feature type="compositionally biased region" description="Polar residues" evidence="3">
    <location>
        <begin position="177"/>
        <end position="187"/>
    </location>
</feature>
<dbReference type="InterPro" id="IPR036770">
    <property type="entry name" value="Ankyrin_rpt-contain_sf"/>
</dbReference>
<keyword evidence="1" id="KW-0677">Repeat</keyword>
<name>A0A381X7C1_9ZZZZ</name>
<feature type="region of interest" description="Disordered" evidence="3">
    <location>
        <begin position="177"/>
        <end position="217"/>
    </location>
</feature>
<dbReference type="AlphaFoldDB" id="A0A381X7C1"/>
<evidence type="ECO:0000256" key="3">
    <source>
        <dbReference type="SAM" id="MobiDB-lite"/>
    </source>
</evidence>
<evidence type="ECO:0000256" key="1">
    <source>
        <dbReference type="ARBA" id="ARBA00022737"/>
    </source>
</evidence>
<organism evidence="4">
    <name type="scientific">marine metagenome</name>
    <dbReference type="NCBI Taxonomy" id="408172"/>
    <lineage>
        <taxon>unclassified sequences</taxon>
        <taxon>metagenomes</taxon>
        <taxon>ecological metagenomes</taxon>
    </lineage>
</organism>
<dbReference type="SMART" id="SM00248">
    <property type="entry name" value="ANK"/>
    <property type="match status" value="13"/>
</dbReference>
<dbReference type="PROSITE" id="PS50088">
    <property type="entry name" value="ANK_REPEAT"/>
    <property type="match status" value="11"/>
</dbReference>
<dbReference type="PRINTS" id="PR01415">
    <property type="entry name" value="ANKYRIN"/>
</dbReference>